<dbReference type="SUPFAM" id="SSF63825">
    <property type="entry name" value="YWTD domain"/>
    <property type="match status" value="1"/>
</dbReference>
<protein>
    <submittedName>
        <fullName evidence="1">Uncharacterized protein</fullName>
    </submittedName>
</protein>
<evidence type="ECO:0000313" key="1">
    <source>
        <dbReference type="EMBL" id="KAK3759415.1"/>
    </source>
</evidence>
<evidence type="ECO:0000313" key="2">
    <source>
        <dbReference type="Proteomes" id="UP001283361"/>
    </source>
</evidence>
<gene>
    <name evidence="1" type="ORF">RRG08_047303</name>
</gene>
<dbReference type="AlphaFoldDB" id="A0AAE0YYS4"/>
<proteinExistence type="predicted"/>
<reference evidence="1" key="1">
    <citation type="journal article" date="2023" name="G3 (Bethesda)">
        <title>A reference genome for the long-term kleptoplast-retaining sea slug Elysia crispata morphotype clarki.</title>
        <authorList>
            <person name="Eastman K.E."/>
            <person name="Pendleton A.L."/>
            <person name="Shaikh M.A."/>
            <person name="Suttiyut T."/>
            <person name="Ogas R."/>
            <person name="Tomko P."/>
            <person name="Gavelis G."/>
            <person name="Widhalm J.R."/>
            <person name="Wisecaver J.H."/>
        </authorList>
    </citation>
    <scope>NUCLEOTIDE SEQUENCE</scope>
    <source>
        <strain evidence="1">ECLA1</strain>
    </source>
</reference>
<organism evidence="1 2">
    <name type="scientific">Elysia crispata</name>
    <name type="common">lettuce slug</name>
    <dbReference type="NCBI Taxonomy" id="231223"/>
    <lineage>
        <taxon>Eukaryota</taxon>
        <taxon>Metazoa</taxon>
        <taxon>Spiralia</taxon>
        <taxon>Lophotrochozoa</taxon>
        <taxon>Mollusca</taxon>
        <taxon>Gastropoda</taxon>
        <taxon>Heterobranchia</taxon>
        <taxon>Euthyneura</taxon>
        <taxon>Panpulmonata</taxon>
        <taxon>Sacoglossa</taxon>
        <taxon>Placobranchoidea</taxon>
        <taxon>Plakobranchidae</taxon>
        <taxon>Elysia</taxon>
    </lineage>
</organism>
<dbReference type="EMBL" id="JAWDGP010005126">
    <property type="protein sequence ID" value="KAK3759415.1"/>
    <property type="molecule type" value="Genomic_DNA"/>
</dbReference>
<accession>A0AAE0YYS4</accession>
<dbReference type="Proteomes" id="UP001283361">
    <property type="component" value="Unassembled WGS sequence"/>
</dbReference>
<sequence>MALGMSESAFSAKEKFLDELEEQFLKNVKDFTSDVKKTMRNASRECAMEIFEMAIAFLTQVFPNPTNLGASLCDSDDIQSLSKRISDVETKETLMEKKFNKGLEKLTKSKKFYSKQISGLRKLQTVIVKERIKATQTAAATTTTASGLASAAATTAQQRSVQKLSPKTFFSAKFPQDTKDPRIIDAKLLPGGLVLLADIWNSCVKLFNRHGQLLHREVLDAEPLRLTVMDSTPTCMWDVALTLSKTSQIAILRVISNSLSLKTSIQTAKPCVAIAAVDAKTLAVGYFAEFGIDLIDLSGTVLRQISSNFHPKYMATTSDKCLVMALASKEIGKQNLADGDTLYIIKAEHLKNPRGITDFQDGSCLVVDQISRKVHWEREKIERAHKNSMKSLLRTIMTRNSDNSS</sequence>
<comment type="caution">
    <text evidence="1">The sequence shown here is derived from an EMBL/GenBank/DDBJ whole genome shotgun (WGS) entry which is preliminary data.</text>
</comment>
<name>A0AAE0YYS4_9GAST</name>
<keyword evidence="2" id="KW-1185">Reference proteome</keyword>